<dbReference type="eggNOG" id="COG0687">
    <property type="taxonomic scope" value="Bacteria"/>
</dbReference>
<accession>A0A0R1R607</accession>
<keyword evidence="2" id="KW-0813">Transport</keyword>
<dbReference type="GO" id="GO:0042597">
    <property type="term" value="C:periplasmic space"/>
    <property type="evidence" value="ECO:0007669"/>
    <property type="project" value="UniProtKB-SubCell"/>
</dbReference>
<dbReference type="PIRSF" id="PIRSF019574">
    <property type="entry name" value="Periplasmic_polyamine_BP"/>
    <property type="match status" value="1"/>
</dbReference>
<comment type="subcellular location">
    <subcellularLocation>
        <location evidence="1">Periplasm</location>
    </subcellularLocation>
</comment>
<keyword evidence="3" id="KW-0732">Signal</keyword>
<dbReference type="STRING" id="1114972.FD35_GL002106"/>
<dbReference type="Pfam" id="PF13416">
    <property type="entry name" value="SBP_bac_8"/>
    <property type="match status" value="1"/>
</dbReference>
<dbReference type="GO" id="GO:0019808">
    <property type="term" value="F:polyamine binding"/>
    <property type="evidence" value="ECO:0007669"/>
    <property type="project" value="InterPro"/>
</dbReference>
<dbReference type="InterPro" id="IPR006059">
    <property type="entry name" value="SBP"/>
</dbReference>
<name>A0A0R1R607_9LACO</name>
<evidence type="ECO:0000256" key="1">
    <source>
        <dbReference type="ARBA" id="ARBA00004418"/>
    </source>
</evidence>
<dbReference type="InterPro" id="IPR001188">
    <property type="entry name" value="Sperm_putr-bd"/>
</dbReference>
<feature type="binding site" evidence="5">
    <location>
        <position position="94"/>
    </location>
    <ligand>
        <name>spermidine</name>
        <dbReference type="ChEBI" id="CHEBI:57834"/>
    </ligand>
</feature>
<dbReference type="RefSeq" id="WP_017263102.1">
    <property type="nucleotide sequence ID" value="NZ_AUAW01000008.1"/>
</dbReference>
<evidence type="ECO:0000256" key="5">
    <source>
        <dbReference type="PIRSR" id="PIRSR019574-1"/>
    </source>
</evidence>
<keyword evidence="7" id="KW-1185">Reference proteome</keyword>
<protein>
    <submittedName>
        <fullName evidence="6">Spermidine putrescine ABC superfamily ATP binding cassette transporter, substrate binding protein</fullName>
    </submittedName>
</protein>
<dbReference type="PANTHER" id="PTHR30222">
    <property type="entry name" value="SPERMIDINE/PUTRESCINE-BINDING PERIPLASMIC PROTEIN"/>
    <property type="match status" value="1"/>
</dbReference>
<dbReference type="Gene3D" id="3.40.190.10">
    <property type="entry name" value="Periplasmic binding protein-like II"/>
    <property type="match status" value="2"/>
</dbReference>
<dbReference type="PANTHER" id="PTHR30222:SF17">
    <property type="entry name" value="SPERMIDINE_PUTRESCINE-BINDING PERIPLASMIC PROTEIN"/>
    <property type="match status" value="1"/>
</dbReference>
<dbReference type="OrthoDB" id="9769319at2"/>
<dbReference type="SUPFAM" id="SSF53850">
    <property type="entry name" value="Periplasmic binding protein-like II"/>
    <property type="match status" value="1"/>
</dbReference>
<organism evidence="6 7">
    <name type="scientific">Furfurilactobacillus rossiae DSM 15814</name>
    <dbReference type="NCBI Taxonomy" id="1114972"/>
    <lineage>
        <taxon>Bacteria</taxon>
        <taxon>Bacillati</taxon>
        <taxon>Bacillota</taxon>
        <taxon>Bacilli</taxon>
        <taxon>Lactobacillales</taxon>
        <taxon>Lactobacillaceae</taxon>
        <taxon>Furfurilactobacillus</taxon>
    </lineage>
</organism>
<dbReference type="PRINTS" id="PR00909">
    <property type="entry name" value="SPERMDNBNDNG"/>
</dbReference>
<reference evidence="6 7" key="1">
    <citation type="journal article" date="2015" name="Genome Announc.">
        <title>Expanding the biotechnology potential of lactobacilli through comparative genomics of 213 strains and associated genera.</title>
        <authorList>
            <person name="Sun Z."/>
            <person name="Harris H.M."/>
            <person name="McCann A."/>
            <person name="Guo C."/>
            <person name="Argimon S."/>
            <person name="Zhang W."/>
            <person name="Yang X."/>
            <person name="Jeffery I.B."/>
            <person name="Cooney J.C."/>
            <person name="Kagawa T.F."/>
            <person name="Liu W."/>
            <person name="Song Y."/>
            <person name="Salvetti E."/>
            <person name="Wrobel A."/>
            <person name="Rasinkangas P."/>
            <person name="Parkhill J."/>
            <person name="Rea M.C."/>
            <person name="O'Sullivan O."/>
            <person name="Ritari J."/>
            <person name="Douillard F.P."/>
            <person name="Paul Ross R."/>
            <person name="Yang R."/>
            <person name="Briner A.E."/>
            <person name="Felis G.E."/>
            <person name="de Vos W.M."/>
            <person name="Barrangou R."/>
            <person name="Klaenhammer T.R."/>
            <person name="Caufield P.W."/>
            <person name="Cui Y."/>
            <person name="Zhang H."/>
            <person name="O'Toole P.W."/>
        </authorList>
    </citation>
    <scope>NUCLEOTIDE SEQUENCE [LARGE SCALE GENOMIC DNA]</scope>
    <source>
        <strain evidence="6 7">DSM 15814</strain>
    </source>
</reference>
<dbReference type="AlphaFoldDB" id="A0A0R1R607"/>
<evidence type="ECO:0000256" key="3">
    <source>
        <dbReference type="ARBA" id="ARBA00022729"/>
    </source>
</evidence>
<evidence type="ECO:0000313" key="7">
    <source>
        <dbReference type="Proteomes" id="UP000051999"/>
    </source>
</evidence>
<dbReference type="PATRIC" id="fig|1114972.6.peg.2152"/>
<gene>
    <name evidence="6" type="ORF">FD35_GL002106</name>
</gene>
<keyword evidence="4" id="KW-0574">Periplasm</keyword>
<evidence type="ECO:0000256" key="2">
    <source>
        <dbReference type="ARBA" id="ARBA00022448"/>
    </source>
</evidence>
<evidence type="ECO:0000313" key="6">
    <source>
        <dbReference type="EMBL" id="KRL52439.1"/>
    </source>
</evidence>
<dbReference type="EMBL" id="AZFF01000042">
    <property type="protein sequence ID" value="KRL52439.1"/>
    <property type="molecule type" value="Genomic_DNA"/>
</dbReference>
<dbReference type="GO" id="GO:0015846">
    <property type="term" value="P:polyamine transport"/>
    <property type="evidence" value="ECO:0007669"/>
    <property type="project" value="InterPro"/>
</dbReference>
<dbReference type="CDD" id="cd13663">
    <property type="entry name" value="PBP2_PotD_PotF_like_2"/>
    <property type="match status" value="1"/>
</dbReference>
<evidence type="ECO:0000256" key="4">
    <source>
        <dbReference type="ARBA" id="ARBA00022764"/>
    </source>
</evidence>
<sequence>MKRLVSLVVVILAVSLGLGLTAHHLQRVEGVVGSGNNVLNLYNWGDYIDPALITKFEHETGYHVSYQTFDSNESMYTKIKQGGTSYDLTVPSEYMVQRMKADHLLRPLDKNRLTGMNNISSQFKNLAFDPHNEYSVPYFWGTLGIVYNDKFVKKGELTTWDDLWKPQFKDNIMLVDSSRDVLGLALMSQGHSANTHDQAQLDEAEQKLTKLTPNVKAVLDDEIMMYMEQNESAVAVTYSGNAAEMISNNSHLHYVIPKPSTNLWIDNLVIPKTAKHLKAAYAFINFMNRPENAKQNAEYVGYSTPNAPAEQLLPADVRQDKEFYPSASVIKDTQVYQDLGVKETGTYNDLFLQFKMFRK</sequence>
<proteinExistence type="predicted"/>
<comment type="caution">
    <text evidence="6">The sequence shown here is derived from an EMBL/GenBank/DDBJ whole genome shotgun (WGS) entry which is preliminary data.</text>
</comment>
<dbReference type="Proteomes" id="UP000051999">
    <property type="component" value="Unassembled WGS sequence"/>
</dbReference>